<dbReference type="EMBL" id="WQNF01000001">
    <property type="protein sequence ID" value="MVT63948.1"/>
    <property type="molecule type" value="Genomic_DNA"/>
</dbReference>
<dbReference type="RefSeq" id="WP_157340760.1">
    <property type="nucleotide sequence ID" value="NZ_WQNF01000001.1"/>
</dbReference>
<accession>A0A844SA48</accession>
<reference evidence="1 2" key="1">
    <citation type="submission" date="2019-12" db="EMBL/GenBank/DDBJ databases">
        <title>Draft genome sequences Bradyrhizobium cajani AMBPC1010, Bradyrhizobium pachyrhizi AMBPC1040 and Bradyrhizobium yuanmingense ALSPC3051, three plant growth promoting strains isolated from nodules of Cajanus cajan L. in Dominican Republic.</title>
        <authorList>
            <person name="Flores-Felix J.D."/>
            <person name="Araujo J."/>
            <person name="Diaz-Alcantara C."/>
            <person name="Gonzalez-Andres F."/>
            <person name="Velazquez E."/>
        </authorList>
    </citation>
    <scope>NUCLEOTIDE SEQUENCE [LARGE SCALE GENOMIC DNA]</scope>
    <source>
        <strain evidence="1 2">1040</strain>
    </source>
</reference>
<name>A0A844SA48_9BRAD</name>
<comment type="caution">
    <text evidence="1">The sequence shown here is derived from an EMBL/GenBank/DDBJ whole genome shotgun (WGS) entry which is preliminary data.</text>
</comment>
<proteinExistence type="predicted"/>
<dbReference type="AlphaFoldDB" id="A0A844SA48"/>
<sequence>MGENSKIEWCDHTFNPWIGCQKVSPGCDHCYAEAMMDHRYGRVKWGAHGERQRTSEQNWRKPIQWNAKARAFRMEHGHRPRVFCASLADVFDNQVDSSWRDDLFALVRKCDRLDWLVLTKRPENIEKMLPSDWRDGYSNVWLGTTAEDQTRFDLRWKRLKKIPSVIRFISYEPALGPVRLPSNGSLPDWLISGGESGPNARTMRPQWVRDIIADCRRFGVAAFHKQWGSYHSNTLVMEKGMAARQAREIDAEGKGGGLVNGELVREFPDRN</sequence>
<evidence type="ECO:0000313" key="1">
    <source>
        <dbReference type="EMBL" id="MVT63948.1"/>
    </source>
</evidence>
<dbReference type="Pfam" id="PF07505">
    <property type="entry name" value="DUF5131"/>
    <property type="match status" value="1"/>
</dbReference>
<dbReference type="InterPro" id="IPR011101">
    <property type="entry name" value="DUF5131"/>
</dbReference>
<organism evidence="1 2">
    <name type="scientific">Bradyrhizobium pachyrhizi</name>
    <dbReference type="NCBI Taxonomy" id="280333"/>
    <lineage>
        <taxon>Bacteria</taxon>
        <taxon>Pseudomonadati</taxon>
        <taxon>Pseudomonadota</taxon>
        <taxon>Alphaproteobacteria</taxon>
        <taxon>Hyphomicrobiales</taxon>
        <taxon>Nitrobacteraceae</taxon>
        <taxon>Bradyrhizobium</taxon>
    </lineage>
</organism>
<keyword evidence="2" id="KW-1185">Reference proteome</keyword>
<evidence type="ECO:0000313" key="2">
    <source>
        <dbReference type="Proteomes" id="UP000436468"/>
    </source>
</evidence>
<protein>
    <submittedName>
        <fullName evidence="1">DUF5131 family protein</fullName>
    </submittedName>
</protein>
<gene>
    <name evidence="1" type="ORF">GPL21_02300</name>
</gene>
<dbReference type="Proteomes" id="UP000436468">
    <property type="component" value="Unassembled WGS sequence"/>
</dbReference>